<dbReference type="InterPro" id="IPR015854">
    <property type="entry name" value="ABC_transpr_LolD-like"/>
</dbReference>
<comment type="caution">
    <text evidence="5">The sequence shown here is derived from an EMBL/GenBank/DDBJ whole genome shotgun (WGS) entry which is preliminary data.</text>
</comment>
<proteinExistence type="predicted"/>
<dbReference type="InterPro" id="IPR017871">
    <property type="entry name" value="ABC_transporter-like_CS"/>
</dbReference>
<dbReference type="GO" id="GO:0022857">
    <property type="term" value="F:transmembrane transporter activity"/>
    <property type="evidence" value="ECO:0007669"/>
    <property type="project" value="TreeGrafter"/>
</dbReference>
<dbReference type="PROSITE" id="PS50893">
    <property type="entry name" value="ABC_TRANSPORTER_2"/>
    <property type="match status" value="1"/>
</dbReference>
<dbReference type="InterPro" id="IPR027417">
    <property type="entry name" value="P-loop_NTPase"/>
</dbReference>
<accession>A0A3A1TZP7</accession>
<evidence type="ECO:0000259" key="4">
    <source>
        <dbReference type="PROSITE" id="PS50893"/>
    </source>
</evidence>
<name>A0A3A1TZP7_9MICO</name>
<feature type="compositionally biased region" description="Basic residues" evidence="3">
    <location>
        <begin position="1"/>
        <end position="22"/>
    </location>
</feature>
<dbReference type="InterPro" id="IPR003439">
    <property type="entry name" value="ABC_transporter-like_ATP-bd"/>
</dbReference>
<dbReference type="AlphaFoldDB" id="A0A3A1TZP7"/>
<feature type="compositionally biased region" description="Basic residues" evidence="3">
    <location>
        <begin position="29"/>
        <end position="68"/>
    </location>
</feature>
<dbReference type="SMART" id="SM00382">
    <property type="entry name" value="AAA"/>
    <property type="match status" value="1"/>
</dbReference>
<dbReference type="GO" id="GO:0016887">
    <property type="term" value="F:ATP hydrolysis activity"/>
    <property type="evidence" value="ECO:0007669"/>
    <property type="project" value="InterPro"/>
</dbReference>
<dbReference type="PANTHER" id="PTHR24220">
    <property type="entry name" value="IMPORT ATP-BINDING PROTEIN"/>
    <property type="match status" value="1"/>
</dbReference>
<sequence>MRGRRGAARDGRHRGLHRRRRPAALLRGGRARHGRHPPPPAVRRRARRAAAPARVRRGGRGARRHPRAGARPAGGAAVERGVARPARAAAVARADRALRRGAGPARRGDGPRLRVPRRPRGVQLPAAGGGGVSAGLPVQVRHLTHDYDADGERVRALENVSFDVAAGARCTVVGPSGSGKSTVLTVLAGLQRPTHGRVLVGEADLTAMREREVAALRRRALAVVVQDPRRNLLPYGTPVDNIRFAQRPAGRRARRRGALRDPLELLSALGLAALAHDRVDRLSGGERQRVAIAAGLALDPAVLLVDEPTSALDARSRDDVLDLLDRVASESGATLIAITHDQVVADRIGGVVTLEGGRVVRP</sequence>
<dbReference type="InterPro" id="IPR003593">
    <property type="entry name" value="AAA+_ATPase"/>
</dbReference>
<dbReference type="SUPFAM" id="SSF52540">
    <property type="entry name" value="P-loop containing nucleoside triphosphate hydrolases"/>
    <property type="match status" value="1"/>
</dbReference>
<keyword evidence="1" id="KW-0547">Nucleotide-binding</keyword>
<keyword evidence="6" id="KW-1185">Reference proteome</keyword>
<evidence type="ECO:0000256" key="2">
    <source>
        <dbReference type="ARBA" id="ARBA00022840"/>
    </source>
</evidence>
<organism evidence="5 6">
    <name type="scientific">Amnibacterium setariae</name>
    <dbReference type="NCBI Taxonomy" id="2306585"/>
    <lineage>
        <taxon>Bacteria</taxon>
        <taxon>Bacillati</taxon>
        <taxon>Actinomycetota</taxon>
        <taxon>Actinomycetes</taxon>
        <taxon>Micrococcales</taxon>
        <taxon>Microbacteriaceae</taxon>
        <taxon>Amnibacterium</taxon>
    </lineage>
</organism>
<evidence type="ECO:0000256" key="1">
    <source>
        <dbReference type="ARBA" id="ARBA00022741"/>
    </source>
</evidence>
<dbReference type="GO" id="GO:0005524">
    <property type="term" value="F:ATP binding"/>
    <property type="evidence" value="ECO:0007669"/>
    <property type="project" value="UniProtKB-KW"/>
</dbReference>
<dbReference type="Proteomes" id="UP000265742">
    <property type="component" value="Unassembled WGS sequence"/>
</dbReference>
<keyword evidence="2 5" id="KW-0067">ATP-binding</keyword>
<dbReference type="EMBL" id="QXTG01000002">
    <property type="protein sequence ID" value="RIX28155.1"/>
    <property type="molecule type" value="Genomic_DNA"/>
</dbReference>
<feature type="compositionally biased region" description="Low complexity" evidence="3">
    <location>
        <begin position="69"/>
        <end position="92"/>
    </location>
</feature>
<dbReference type="PANTHER" id="PTHR24220:SF685">
    <property type="entry name" value="ABC TRANSPORTER RELATED"/>
    <property type="match status" value="1"/>
</dbReference>
<dbReference type="PROSITE" id="PS00211">
    <property type="entry name" value="ABC_TRANSPORTER_1"/>
    <property type="match status" value="1"/>
</dbReference>
<feature type="domain" description="ABC transporter" evidence="4">
    <location>
        <begin position="138"/>
        <end position="362"/>
    </location>
</feature>
<dbReference type="Gene3D" id="3.40.50.300">
    <property type="entry name" value="P-loop containing nucleotide triphosphate hydrolases"/>
    <property type="match status" value="1"/>
</dbReference>
<protein>
    <submittedName>
        <fullName evidence="5">ATP-binding cassette domain-containing protein</fullName>
    </submittedName>
</protein>
<evidence type="ECO:0000313" key="5">
    <source>
        <dbReference type="EMBL" id="RIX28155.1"/>
    </source>
</evidence>
<reference evidence="6" key="1">
    <citation type="submission" date="2018-09" db="EMBL/GenBank/DDBJ databases">
        <authorList>
            <person name="Kim I."/>
        </authorList>
    </citation>
    <scope>NUCLEOTIDE SEQUENCE [LARGE SCALE GENOMIC DNA]</scope>
    <source>
        <strain evidence="6">DD4a</strain>
    </source>
</reference>
<evidence type="ECO:0000313" key="6">
    <source>
        <dbReference type="Proteomes" id="UP000265742"/>
    </source>
</evidence>
<feature type="region of interest" description="Disordered" evidence="3">
    <location>
        <begin position="1"/>
        <end position="130"/>
    </location>
</feature>
<gene>
    <name evidence="5" type="ORF">D1781_11790</name>
</gene>
<dbReference type="GO" id="GO:0005886">
    <property type="term" value="C:plasma membrane"/>
    <property type="evidence" value="ECO:0007669"/>
    <property type="project" value="TreeGrafter"/>
</dbReference>
<dbReference type="Pfam" id="PF00005">
    <property type="entry name" value="ABC_tran"/>
    <property type="match status" value="1"/>
</dbReference>
<evidence type="ECO:0000256" key="3">
    <source>
        <dbReference type="SAM" id="MobiDB-lite"/>
    </source>
</evidence>